<keyword evidence="5 7" id="KW-1133">Transmembrane helix</keyword>
<dbReference type="PANTHER" id="PTHR43744">
    <property type="entry name" value="ABC TRANSPORTER PERMEASE PROTEIN MG189-RELATED-RELATED"/>
    <property type="match status" value="1"/>
</dbReference>
<feature type="transmembrane region" description="Helical" evidence="7">
    <location>
        <begin position="12"/>
        <end position="33"/>
    </location>
</feature>
<evidence type="ECO:0000256" key="1">
    <source>
        <dbReference type="ARBA" id="ARBA00004651"/>
    </source>
</evidence>
<proteinExistence type="inferred from homology"/>
<dbReference type="RefSeq" id="WP_131899556.1">
    <property type="nucleotide sequence ID" value="NZ_SMKU01000215.1"/>
</dbReference>
<keyword evidence="10" id="KW-1185">Reference proteome</keyword>
<dbReference type="OrthoDB" id="3521657at2"/>
<evidence type="ECO:0000256" key="4">
    <source>
        <dbReference type="ARBA" id="ARBA00022692"/>
    </source>
</evidence>
<name>A0A4R5ATW9_9ACTN</name>
<dbReference type="SUPFAM" id="SSF161098">
    <property type="entry name" value="MetI-like"/>
    <property type="match status" value="1"/>
</dbReference>
<accession>A0A4R5ATW9</accession>
<evidence type="ECO:0000256" key="5">
    <source>
        <dbReference type="ARBA" id="ARBA00022989"/>
    </source>
</evidence>
<dbReference type="InterPro" id="IPR035906">
    <property type="entry name" value="MetI-like_sf"/>
</dbReference>
<organism evidence="9 10">
    <name type="scientific">Actinomadura rubrisoli</name>
    <dbReference type="NCBI Taxonomy" id="2530368"/>
    <lineage>
        <taxon>Bacteria</taxon>
        <taxon>Bacillati</taxon>
        <taxon>Actinomycetota</taxon>
        <taxon>Actinomycetes</taxon>
        <taxon>Streptosporangiales</taxon>
        <taxon>Thermomonosporaceae</taxon>
        <taxon>Actinomadura</taxon>
    </lineage>
</organism>
<dbReference type="Pfam" id="PF00528">
    <property type="entry name" value="BPD_transp_1"/>
    <property type="match status" value="1"/>
</dbReference>
<comment type="subcellular location">
    <subcellularLocation>
        <location evidence="1 7">Cell membrane</location>
        <topology evidence="1 7">Multi-pass membrane protein</topology>
    </subcellularLocation>
</comment>
<keyword evidence="2 7" id="KW-0813">Transport</keyword>
<dbReference type="PANTHER" id="PTHR43744:SF12">
    <property type="entry name" value="ABC TRANSPORTER PERMEASE PROTEIN MG189-RELATED"/>
    <property type="match status" value="1"/>
</dbReference>
<evidence type="ECO:0000256" key="3">
    <source>
        <dbReference type="ARBA" id="ARBA00022475"/>
    </source>
</evidence>
<feature type="transmembrane region" description="Helical" evidence="7">
    <location>
        <begin position="169"/>
        <end position="192"/>
    </location>
</feature>
<feature type="transmembrane region" description="Helical" evidence="7">
    <location>
        <begin position="228"/>
        <end position="249"/>
    </location>
</feature>
<dbReference type="GO" id="GO:0005886">
    <property type="term" value="C:plasma membrane"/>
    <property type="evidence" value="ECO:0007669"/>
    <property type="project" value="UniProtKB-SubCell"/>
</dbReference>
<gene>
    <name evidence="9" type="ORF">E1298_31020</name>
</gene>
<feature type="domain" description="ABC transmembrane type-1" evidence="8">
    <location>
        <begin position="57"/>
        <end position="249"/>
    </location>
</feature>
<feature type="transmembrane region" description="Helical" evidence="7">
    <location>
        <begin position="126"/>
        <end position="148"/>
    </location>
</feature>
<dbReference type="PROSITE" id="PS50928">
    <property type="entry name" value="ABC_TM1"/>
    <property type="match status" value="1"/>
</dbReference>
<dbReference type="AlphaFoldDB" id="A0A4R5ATW9"/>
<evidence type="ECO:0000256" key="2">
    <source>
        <dbReference type="ARBA" id="ARBA00022448"/>
    </source>
</evidence>
<keyword evidence="6 7" id="KW-0472">Membrane</keyword>
<evidence type="ECO:0000259" key="8">
    <source>
        <dbReference type="PROSITE" id="PS50928"/>
    </source>
</evidence>
<evidence type="ECO:0000256" key="7">
    <source>
        <dbReference type="RuleBase" id="RU363032"/>
    </source>
</evidence>
<comment type="similarity">
    <text evidence="7">Belongs to the binding-protein-dependent transport system permease family.</text>
</comment>
<dbReference type="Gene3D" id="1.10.3720.10">
    <property type="entry name" value="MetI-like"/>
    <property type="match status" value="1"/>
</dbReference>
<evidence type="ECO:0000313" key="10">
    <source>
        <dbReference type="Proteomes" id="UP000294513"/>
    </source>
</evidence>
<sequence length="264" mass="28812">MSTRNERFLNHAILAVFAVIAVFPMIGIVTQALSLPGGLDFSSFGTAWREGHFGTYLRNSLIVTTITVLVATTLSIMAGYALGAMRFRGAQVVFLLFLAGLTIPTETIVVPLYFDLRSVGLDNSYAGLILPQVAMSVAFGTFWMRAYFRSVPPALLEAARIDGASSWTTLWRVLVPIGRPAILTMVVLTTMWTWNEFLLPLVIINSDEGLRTAPLGLSFFQGAHKTDYSLLMAGALIIAAPIVIVYVFLQRQFIAGMLSGAIKE</sequence>
<reference evidence="9 10" key="1">
    <citation type="submission" date="2019-03" db="EMBL/GenBank/DDBJ databases">
        <title>Draft genome sequences of novel Actinobacteria.</title>
        <authorList>
            <person name="Sahin N."/>
            <person name="Ay H."/>
            <person name="Saygin H."/>
        </authorList>
    </citation>
    <scope>NUCLEOTIDE SEQUENCE [LARGE SCALE GENOMIC DNA]</scope>
    <source>
        <strain evidence="9 10">H3C3</strain>
    </source>
</reference>
<dbReference type="CDD" id="cd06261">
    <property type="entry name" value="TM_PBP2"/>
    <property type="match status" value="1"/>
</dbReference>
<feature type="transmembrane region" description="Helical" evidence="7">
    <location>
        <begin position="61"/>
        <end position="82"/>
    </location>
</feature>
<evidence type="ECO:0000313" key="9">
    <source>
        <dbReference type="EMBL" id="TDD76183.1"/>
    </source>
</evidence>
<dbReference type="Proteomes" id="UP000294513">
    <property type="component" value="Unassembled WGS sequence"/>
</dbReference>
<dbReference type="GO" id="GO:0055085">
    <property type="term" value="P:transmembrane transport"/>
    <property type="evidence" value="ECO:0007669"/>
    <property type="project" value="InterPro"/>
</dbReference>
<dbReference type="EMBL" id="SMKU01000215">
    <property type="protein sequence ID" value="TDD76183.1"/>
    <property type="molecule type" value="Genomic_DNA"/>
</dbReference>
<keyword evidence="3" id="KW-1003">Cell membrane</keyword>
<evidence type="ECO:0000256" key="6">
    <source>
        <dbReference type="ARBA" id="ARBA00023136"/>
    </source>
</evidence>
<dbReference type="InterPro" id="IPR000515">
    <property type="entry name" value="MetI-like"/>
</dbReference>
<keyword evidence="4 7" id="KW-0812">Transmembrane</keyword>
<protein>
    <submittedName>
        <fullName evidence="9">Carbohydrate ABC transporter permease</fullName>
    </submittedName>
</protein>
<comment type="caution">
    <text evidence="9">The sequence shown here is derived from an EMBL/GenBank/DDBJ whole genome shotgun (WGS) entry which is preliminary data.</text>
</comment>
<feature type="transmembrane region" description="Helical" evidence="7">
    <location>
        <begin position="94"/>
        <end position="114"/>
    </location>
</feature>